<evidence type="ECO:0000313" key="2">
    <source>
        <dbReference type="Proteomes" id="UP000825935"/>
    </source>
</evidence>
<accession>A0A8T2SJ35</accession>
<gene>
    <name evidence="1" type="ORF">KP509_20G060800</name>
</gene>
<name>A0A8T2SJ35_CERRI</name>
<proteinExistence type="predicted"/>
<dbReference type="EMBL" id="CM035425">
    <property type="protein sequence ID" value="KAH7331964.1"/>
    <property type="molecule type" value="Genomic_DNA"/>
</dbReference>
<reference evidence="1" key="1">
    <citation type="submission" date="2021-08" db="EMBL/GenBank/DDBJ databases">
        <title>WGS assembly of Ceratopteris richardii.</title>
        <authorList>
            <person name="Marchant D.B."/>
            <person name="Chen G."/>
            <person name="Jenkins J."/>
            <person name="Shu S."/>
            <person name="Leebens-Mack J."/>
            <person name="Grimwood J."/>
            <person name="Schmutz J."/>
            <person name="Soltis P."/>
            <person name="Soltis D."/>
            <person name="Chen Z.-H."/>
        </authorList>
    </citation>
    <scope>NUCLEOTIDE SEQUENCE</scope>
    <source>
        <strain evidence="1">Whitten #5841</strain>
        <tissue evidence="1">Leaf</tissue>
    </source>
</reference>
<dbReference type="AlphaFoldDB" id="A0A8T2SJ35"/>
<organism evidence="1 2">
    <name type="scientific">Ceratopteris richardii</name>
    <name type="common">Triangle waterfern</name>
    <dbReference type="NCBI Taxonomy" id="49495"/>
    <lineage>
        <taxon>Eukaryota</taxon>
        <taxon>Viridiplantae</taxon>
        <taxon>Streptophyta</taxon>
        <taxon>Embryophyta</taxon>
        <taxon>Tracheophyta</taxon>
        <taxon>Polypodiopsida</taxon>
        <taxon>Polypodiidae</taxon>
        <taxon>Polypodiales</taxon>
        <taxon>Pteridineae</taxon>
        <taxon>Pteridaceae</taxon>
        <taxon>Parkerioideae</taxon>
        <taxon>Ceratopteris</taxon>
    </lineage>
</organism>
<sequence length="103" mass="11879">MIPTSSQMECLCLAPQPICSFQFLFLIRSLGLCFSYPVVSFDVVPSPDGQQTNLGPFEISQRGEEQSSNVMIFSKQKNFSRRFDRYSKKNRDMKRSCKYKSES</sequence>
<keyword evidence="2" id="KW-1185">Reference proteome</keyword>
<protein>
    <submittedName>
        <fullName evidence="1">Uncharacterized protein</fullName>
    </submittedName>
</protein>
<evidence type="ECO:0000313" key="1">
    <source>
        <dbReference type="EMBL" id="KAH7331964.1"/>
    </source>
</evidence>
<dbReference type="Proteomes" id="UP000825935">
    <property type="component" value="Chromosome 20"/>
</dbReference>
<comment type="caution">
    <text evidence="1">The sequence shown here is derived from an EMBL/GenBank/DDBJ whole genome shotgun (WGS) entry which is preliminary data.</text>
</comment>